<sequence length="144" mass="15549">MLFFPLNRGRIPTSRNKSLASAPFSHIFVLVLSVRAAQSCLGPMDRAKLGSDSTADAGEALLHMASGDTDTSLYMNVMNCRWGVSLCRSLSLGCHSVFTAGLSCAGSRVVLHVGRGFWGHDDSGHLEPLEIIILKLTRSCRLDD</sequence>
<dbReference type="AlphaFoldDB" id="A0AAN6Q0L4"/>
<reference evidence="1" key="2">
    <citation type="submission" date="2023-05" db="EMBL/GenBank/DDBJ databases">
        <authorList>
            <consortium name="Lawrence Berkeley National Laboratory"/>
            <person name="Steindorff A."/>
            <person name="Hensen N."/>
            <person name="Bonometti L."/>
            <person name="Westerberg I."/>
            <person name="Brannstrom I.O."/>
            <person name="Guillou S."/>
            <person name="Cros-Aarteil S."/>
            <person name="Calhoun S."/>
            <person name="Haridas S."/>
            <person name="Kuo A."/>
            <person name="Mondo S."/>
            <person name="Pangilinan J."/>
            <person name="Riley R."/>
            <person name="Labutti K."/>
            <person name="Andreopoulos B."/>
            <person name="Lipzen A."/>
            <person name="Chen C."/>
            <person name="Yanf M."/>
            <person name="Daum C."/>
            <person name="Ng V."/>
            <person name="Clum A."/>
            <person name="Ohm R."/>
            <person name="Martin F."/>
            <person name="Silar P."/>
            <person name="Natvig D."/>
            <person name="Lalanne C."/>
            <person name="Gautier V."/>
            <person name="Ament-Velasquez S.L."/>
            <person name="Kruys A."/>
            <person name="Hutchinson M.I."/>
            <person name="Powell A.J."/>
            <person name="Barry K."/>
            <person name="Miller A.N."/>
            <person name="Grigoriev I.V."/>
            <person name="Debuchy R."/>
            <person name="Gladieux P."/>
            <person name="Thoren M.H."/>
            <person name="Johannesson H."/>
        </authorList>
    </citation>
    <scope>NUCLEOTIDE SEQUENCE</scope>
    <source>
        <strain evidence="1">CBS 757.83</strain>
    </source>
</reference>
<dbReference type="Proteomes" id="UP001305647">
    <property type="component" value="Unassembled WGS sequence"/>
</dbReference>
<evidence type="ECO:0000313" key="1">
    <source>
        <dbReference type="EMBL" id="KAK4098806.1"/>
    </source>
</evidence>
<proteinExistence type="predicted"/>
<dbReference type="EMBL" id="MU863655">
    <property type="protein sequence ID" value="KAK4098806.1"/>
    <property type="molecule type" value="Genomic_DNA"/>
</dbReference>
<comment type="caution">
    <text evidence="1">The sequence shown here is derived from an EMBL/GenBank/DDBJ whole genome shotgun (WGS) entry which is preliminary data.</text>
</comment>
<reference evidence="1" key="1">
    <citation type="journal article" date="2023" name="Mol. Phylogenet. Evol.">
        <title>Genome-scale phylogeny and comparative genomics of the fungal order Sordariales.</title>
        <authorList>
            <person name="Hensen N."/>
            <person name="Bonometti L."/>
            <person name="Westerberg I."/>
            <person name="Brannstrom I.O."/>
            <person name="Guillou S."/>
            <person name="Cros-Aarteil S."/>
            <person name="Calhoun S."/>
            <person name="Haridas S."/>
            <person name="Kuo A."/>
            <person name="Mondo S."/>
            <person name="Pangilinan J."/>
            <person name="Riley R."/>
            <person name="LaButti K."/>
            <person name="Andreopoulos B."/>
            <person name="Lipzen A."/>
            <person name="Chen C."/>
            <person name="Yan M."/>
            <person name="Daum C."/>
            <person name="Ng V."/>
            <person name="Clum A."/>
            <person name="Steindorff A."/>
            <person name="Ohm R.A."/>
            <person name="Martin F."/>
            <person name="Silar P."/>
            <person name="Natvig D.O."/>
            <person name="Lalanne C."/>
            <person name="Gautier V."/>
            <person name="Ament-Velasquez S.L."/>
            <person name="Kruys A."/>
            <person name="Hutchinson M.I."/>
            <person name="Powell A.J."/>
            <person name="Barry K."/>
            <person name="Miller A.N."/>
            <person name="Grigoriev I.V."/>
            <person name="Debuchy R."/>
            <person name="Gladieux P."/>
            <person name="Hiltunen Thoren M."/>
            <person name="Johannesson H."/>
        </authorList>
    </citation>
    <scope>NUCLEOTIDE SEQUENCE</scope>
    <source>
        <strain evidence="1">CBS 757.83</strain>
    </source>
</reference>
<name>A0AAN6Q0L4_9PEZI</name>
<keyword evidence="2" id="KW-1185">Reference proteome</keyword>
<organism evidence="1 2">
    <name type="scientific">Parathielavia hyrcaniae</name>
    <dbReference type="NCBI Taxonomy" id="113614"/>
    <lineage>
        <taxon>Eukaryota</taxon>
        <taxon>Fungi</taxon>
        <taxon>Dikarya</taxon>
        <taxon>Ascomycota</taxon>
        <taxon>Pezizomycotina</taxon>
        <taxon>Sordariomycetes</taxon>
        <taxon>Sordariomycetidae</taxon>
        <taxon>Sordariales</taxon>
        <taxon>Chaetomiaceae</taxon>
        <taxon>Parathielavia</taxon>
    </lineage>
</organism>
<gene>
    <name evidence="1" type="ORF">N658DRAFT_210858</name>
</gene>
<evidence type="ECO:0000313" key="2">
    <source>
        <dbReference type="Proteomes" id="UP001305647"/>
    </source>
</evidence>
<protein>
    <submittedName>
        <fullName evidence="1">Uncharacterized protein</fullName>
    </submittedName>
</protein>
<accession>A0AAN6Q0L4</accession>